<dbReference type="Gene3D" id="4.10.240.10">
    <property type="entry name" value="Zn(2)-C6 fungal-type DNA-binding domain"/>
    <property type="match status" value="1"/>
</dbReference>
<feature type="region of interest" description="Disordered" evidence="5">
    <location>
        <begin position="59"/>
        <end position="83"/>
    </location>
</feature>
<gene>
    <name evidence="7" type="ORF">BO78DRAFT_437341</name>
</gene>
<dbReference type="GO" id="GO:0009893">
    <property type="term" value="P:positive regulation of metabolic process"/>
    <property type="evidence" value="ECO:0007669"/>
    <property type="project" value="UniProtKB-ARBA"/>
</dbReference>
<evidence type="ECO:0000313" key="7">
    <source>
        <dbReference type="EMBL" id="PYI09595.1"/>
    </source>
</evidence>
<evidence type="ECO:0000259" key="6">
    <source>
        <dbReference type="PROSITE" id="PS50048"/>
    </source>
</evidence>
<feature type="domain" description="Zn(2)-C6 fungal-type" evidence="6">
    <location>
        <begin position="10"/>
        <end position="39"/>
    </location>
</feature>
<dbReference type="InterPro" id="IPR053175">
    <property type="entry name" value="DHMBA_Reg_Transcription_Factor"/>
</dbReference>
<evidence type="ECO:0000256" key="4">
    <source>
        <dbReference type="ARBA" id="ARBA00023242"/>
    </source>
</evidence>
<dbReference type="PANTHER" id="PTHR38791">
    <property type="entry name" value="ZN(II)2CYS6 TRANSCRIPTION FACTOR (EUROFUNG)-RELATED-RELATED"/>
    <property type="match status" value="1"/>
</dbReference>
<dbReference type="PROSITE" id="PS50048">
    <property type="entry name" value="ZN2_CY6_FUNGAL_2"/>
    <property type="match status" value="1"/>
</dbReference>
<evidence type="ECO:0000256" key="5">
    <source>
        <dbReference type="SAM" id="MobiDB-lite"/>
    </source>
</evidence>
<evidence type="ECO:0000313" key="8">
    <source>
        <dbReference type="Proteomes" id="UP000248423"/>
    </source>
</evidence>
<dbReference type="GO" id="GO:0003677">
    <property type="term" value="F:DNA binding"/>
    <property type="evidence" value="ECO:0007669"/>
    <property type="project" value="UniProtKB-KW"/>
</dbReference>
<proteinExistence type="predicted"/>
<dbReference type="AlphaFoldDB" id="A0A319EPR3"/>
<sequence length="491" mass="54658">MVYCGRPSKACEPCRIRRLKCDQRRPGCTQCRNAGRVCTGYRADIDVNFRDHTNAVVQRYGGQKSPRASGSGPAHAPHQASIPAPDSHLVMDTALSIAVTRFLSQTTDSILADYVFPLFERSQCLPLLTASMQAVSLACLANEQNRPDLLTPAREKYGVALQRLGRGLQTSLRSTGPGQLPFIFCSVMLLAQFAGIASRSGEGRVEWSRHVNGAFSLLVTRVLQGPCELTVPGKSLYLHLVSCLLLDCIQRRTTFSPQMRAILYARRSDVSEFQLRFWGLMDRMCVLRAMEAGPGETHSAQSRLDSAWEALDREVHLLMQNMPLSYAYHSTSTAESPVDGTRPRDPPYDVYATYRIAQNWNTLRMVRLLIQERMLEQTSAQMAPSEEEDDPRDANANEFRALIASIIEDICASVPRELRRSAGDQQSKLSFASGWAYSLVWPLSRAGASVYCPAGLKGFIDRQMGILQERIGLDITGAGAPQEWVHMFFLF</sequence>
<dbReference type="OrthoDB" id="5429770at2759"/>
<dbReference type="STRING" id="1448318.A0A319EPR3"/>
<organism evidence="7 8">
    <name type="scientific">Aspergillus sclerotiicarbonarius (strain CBS 121057 / IBT 28362)</name>
    <dbReference type="NCBI Taxonomy" id="1448318"/>
    <lineage>
        <taxon>Eukaryota</taxon>
        <taxon>Fungi</taxon>
        <taxon>Dikarya</taxon>
        <taxon>Ascomycota</taxon>
        <taxon>Pezizomycotina</taxon>
        <taxon>Eurotiomycetes</taxon>
        <taxon>Eurotiomycetidae</taxon>
        <taxon>Eurotiales</taxon>
        <taxon>Aspergillaceae</taxon>
        <taxon>Aspergillus</taxon>
        <taxon>Aspergillus subgen. Circumdati</taxon>
    </lineage>
</organism>
<dbReference type="SUPFAM" id="SSF57701">
    <property type="entry name" value="Zn2/Cys6 DNA-binding domain"/>
    <property type="match status" value="1"/>
</dbReference>
<dbReference type="EMBL" id="KZ826326">
    <property type="protein sequence ID" value="PYI09595.1"/>
    <property type="molecule type" value="Genomic_DNA"/>
</dbReference>
<keyword evidence="1" id="KW-0805">Transcription regulation</keyword>
<dbReference type="VEuPathDB" id="FungiDB:BO78DRAFT_437341"/>
<keyword evidence="4" id="KW-0539">Nucleus</keyword>
<dbReference type="Pfam" id="PF00172">
    <property type="entry name" value="Zn_clus"/>
    <property type="match status" value="1"/>
</dbReference>
<dbReference type="PROSITE" id="PS00463">
    <property type="entry name" value="ZN2_CY6_FUNGAL_1"/>
    <property type="match status" value="1"/>
</dbReference>
<evidence type="ECO:0000256" key="3">
    <source>
        <dbReference type="ARBA" id="ARBA00023163"/>
    </source>
</evidence>
<dbReference type="Proteomes" id="UP000248423">
    <property type="component" value="Unassembled WGS sequence"/>
</dbReference>
<name>A0A319EPR3_ASPSB</name>
<dbReference type="SMART" id="SM00066">
    <property type="entry name" value="GAL4"/>
    <property type="match status" value="1"/>
</dbReference>
<evidence type="ECO:0000256" key="1">
    <source>
        <dbReference type="ARBA" id="ARBA00023015"/>
    </source>
</evidence>
<keyword evidence="3" id="KW-0804">Transcription</keyword>
<keyword evidence="8" id="KW-1185">Reference proteome</keyword>
<protein>
    <recommendedName>
        <fullName evidence="6">Zn(2)-C6 fungal-type domain-containing protein</fullName>
    </recommendedName>
</protein>
<keyword evidence="2" id="KW-0238">DNA-binding</keyword>
<dbReference type="GO" id="GO:0008270">
    <property type="term" value="F:zinc ion binding"/>
    <property type="evidence" value="ECO:0007669"/>
    <property type="project" value="InterPro"/>
</dbReference>
<dbReference type="InterPro" id="IPR036864">
    <property type="entry name" value="Zn2-C6_fun-type_DNA-bd_sf"/>
</dbReference>
<dbReference type="GO" id="GO:0000981">
    <property type="term" value="F:DNA-binding transcription factor activity, RNA polymerase II-specific"/>
    <property type="evidence" value="ECO:0007669"/>
    <property type="project" value="InterPro"/>
</dbReference>
<dbReference type="CDD" id="cd00067">
    <property type="entry name" value="GAL4"/>
    <property type="match status" value="1"/>
</dbReference>
<dbReference type="InterPro" id="IPR001138">
    <property type="entry name" value="Zn2Cys6_DnaBD"/>
</dbReference>
<reference evidence="7 8" key="1">
    <citation type="submission" date="2018-02" db="EMBL/GenBank/DDBJ databases">
        <title>The genomes of Aspergillus section Nigri reveals drivers in fungal speciation.</title>
        <authorList>
            <consortium name="DOE Joint Genome Institute"/>
            <person name="Vesth T.C."/>
            <person name="Nybo J."/>
            <person name="Theobald S."/>
            <person name="Brandl J."/>
            <person name="Frisvad J.C."/>
            <person name="Nielsen K.F."/>
            <person name="Lyhne E.K."/>
            <person name="Kogle M.E."/>
            <person name="Kuo A."/>
            <person name="Riley R."/>
            <person name="Clum A."/>
            <person name="Nolan M."/>
            <person name="Lipzen A."/>
            <person name="Salamov A."/>
            <person name="Henrissat B."/>
            <person name="Wiebenga A."/>
            <person name="De vries R.P."/>
            <person name="Grigoriev I.V."/>
            <person name="Mortensen U.H."/>
            <person name="Andersen M.R."/>
            <person name="Baker S.E."/>
        </authorList>
    </citation>
    <scope>NUCLEOTIDE SEQUENCE [LARGE SCALE GENOMIC DNA]</scope>
    <source>
        <strain evidence="7 8">CBS 121057</strain>
    </source>
</reference>
<evidence type="ECO:0000256" key="2">
    <source>
        <dbReference type="ARBA" id="ARBA00023125"/>
    </source>
</evidence>
<accession>A0A319EPR3</accession>